<proteinExistence type="predicted"/>
<gene>
    <name evidence="1" type="ORF">BDR25DRAFT_312893</name>
</gene>
<evidence type="ECO:0000313" key="1">
    <source>
        <dbReference type="EMBL" id="KAF2472334.1"/>
    </source>
</evidence>
<comment type="caution">
    <text evidence="1">The sequence shown here is derived from an EMBL/GenBank/DDBJ whole genome shotgun (WGS) entry which is preliminary data.</text>
</comment>
<accession>A0ACB6QZB9</accession>
<keyword evidence="2" id="KW-1185">Reference proteome</keyword>
<dbReference type="EMBL" id="MU003502">
    <property type="protein sequence ID" value="KAF2472334.1"/>
    <property type="molecule type" value="Genomic_DNA"/>
</dbReference>
<reference evidence="1" key="1">
    <citation type="journal article" date="2020" name="Stud. Mycol.">
        <title>101 Dothideomycetes genomes: a test case for predicting lifestyles and emergence of pathogens.</title>
        <authorList>
            <person name="Haridas S."/>
            <person name="Albert R."/>
            <person name="Binder M."/>
            <person name="Bloem J."/>
            <person name="Labutti K."/>
            <person name="Salamov A."/>
            <person name="Andreopoulos B."/>
            <person name="Baker S."/>
            <person name="Barry K."/>
            <person name="Bills G."/>
            <person name="Bluhm B."/>
            <person name="Cannon C."/>
            <person name="Castanera R."/>
            <person name="Culley D."/>
            <person name="Daum C."/>
            <person name="Ezra D."/>
            <person name="Gonzalez J."/>
            <person name="Henrissat B."/>
            <person name="Kuo A."/>
            <person name="Liang C."/>
            <person name="Lipzen A."/>
            <person name="Lutzoni F."/>
            <person name="Magnuson J."/>
            <person name="Mondo S."/>
            <person name="Nolan M."/>
            <person name="Ohm R."/>
            <person name="Pangilinan J."/>
            <person name="Park H.-J."/>
            <person name="Ramirez L."/>
            <person name="Alfaro M."/>
            <person name="Sun H."/>
            <person name="Tritt A."/>
            <person name="Yoshinaga Y."/>
            <person name="Zwiers L.-H."/>
            <person name="Turgeon B."/>
            <person name="Goodwin S."/>
            <person name="Spatafora J."/>
            <person name="Crous P."/>
            <person name="Grigoriev I."/>
        </authorList>
    </citation>
    <scope>NUCLEOTIDE SEQUENCE</scope>
    <source>
        <strain evidence="1">ATCC 200398</strain>
    </source>
</reference>
<sequence>MLPSLLTDTYHRYKQDTDNIATWLATTAKRFGFPADLIGKAQNKVQKSQRLKGKARNKAKQIAKSNAASASKPSSTSLPKYALCVKDFVTLAEYLASKPDVKVPAQLWASIERAIRLRQMQTDYHALQQASNTRDLSDEGHSYFLGILEKVRDVLKPYHQAGVVQPQDKSTAVPNPDKEIEGCLDNMFAVLTVEEPSEDFLNAPDTAPAVGKVEPASSLYEVEPFDDPLELYLGTAALLQDCSKIRSAIGSIWHSYSQSCTSLISAAVTTNVAIQMAQELEEQFLKDHPSQQDTVRARTVFFGAQCFLQGQDPATCARQSDPINLSLYGLVETSLLGSHALLDAFKDVIQDNQLPLYKPGFFGVYDPTKDRRKMSGPEKFDEDKVLLLEVLSDIVFFDYANGNVGLPAADKLTKDVGLLREQGRHTLALDFAAQIYLDIEHILRSKSGMAWADLRHYALNAKASLRENFQFHEQLRVKTWPRENDQPLRAILEIIERWFEVDTFQRLKAERMIQSGLHPDLPATQHSFFTSHPWLCGSLLFGMKLDMQEAGIAFLNAWGSAKFAAQIYNAAQKEKFLDKEWQDMELALMFYGESVMFVGSRPDGVEEYFRRFCLAIGYSAQNFARGGARSHSRPVESRQGPRGVIEKKTASPVAHELGFGYSRLDDSGKSAPNIEQVLEKCLGDNDELDVADTAEMALMPKHHKSPRKRKMYTTPEVLILICQSLMSEELALTFDHFRLHRSAWRVLRSIKDTNAGELRRIYGPSYLENESQLPYVAGYIFMTAVQTEKIGGLLRPKKEYVVSSKLLMQAADILECMIESGMGGLEVRILREKYDMEFEVEKEGAGQTSGPQGSR</sequence>
<organism evidence="1 2">
    <name type="scientific">Lindgomyces ingoldianus</name>
    <dbReference type="NCBI Taxonomy" id="673940"/>
    <lineage>
        <taxon>Eukaryota</taxon>
        <taxon>Fungi</taxon>
        <taxon>Dikarya</taxon>
        <taxon>Ascomycota</taxon>
        <taxon>Pezizomycotina</taxon>
        <taxon>Dothideomycetes</taxon>
        <taxon>Pleosporomycetidae</taxon>
        <taxon>Pleosporales</taxon>
        <taxon>Lindgomycetaceae</taxon>
        <taxon>Lindgomyces</taxon>
    </lineage>
</organism>
<name>A0ACB6QZB9_9PLEO</name>
<protein>
    <submittedName>
        <fullName evidence="1">Uncharacterized protein</fullName>
    </submittedName>
</protein>
<evidence type="ECO:0000313" key="2">
    <source>
        <dbReference type="Proteomes" id="UP000799755"/>
    </source>
</evidence>
<dbReference type="Proteomes" id="UP000799755">
    <property type="component" value="Unassembled WGS sequence"/>
</dbReference>